<sequence>MSFYYIKKHGKDTKRYENSGRRGKQLSRLFVNLHRKPISEKLSMVNGYSMISGKKTLTIDNEQ</sequence>
<dbReference type="AlphaFoldDB" id="G8UIE5"/>
<reference evidence="2" key="1">
    <citation type="submission" date="2011-12" db="EMBL/GenBank/DDBJ databases">
        <title>Complete sequence of Tannerella forsythia ATCC 43037.</title>
        <authorList>
            <person name="Dewhirst F."/>
            <person name="Tanner A."/>
            <person name="Izard J."/>
            <person name="Brinkac L."/>
            <person name="Durkin A.S."/>
            <person name="Hostetler J."/>
            <person name="Shetty J."/>
            <person name="Torralba M."/>
            <person name="Gill S."/>
            <person name="Nelson K."/>
        </authorList>
    </citation>
    <scope>NUCLEOTIDE SEQUENCE [LARGE SCALE GENOMIC DNA]</scope>
    <source>
        <strain evidence="2">ATCC 43037 / JCM 10827 / CCUG 33226 / KCTC 5666 / FDC 338</strain>
    </source>
</reference>
<dbReference type="HOGENOM" id="CLU_2884400_0_0_10"/>
<dbReference type="STRING" id="203275.BFO_1131"/>
<dbReference type="Proteomes" id="UP000005436">
    <property type="component" value="Chromosome"/>
</dbReference>
<gene>
    <name evidence="1" type="ordered locus">BFO_1131</name>
</gene>
<evidence type="ECO:0000313" key="1">
    <source>
        <dbReference type="EMBL" id="AEW21332.1"/>
    </source>
</evidence>
<name>G8UIE5_TANFA</name>
<proteinExistence type="predicted"/>
<evidence type="ECO:0000313" key="2">
    <source>
        <dbReference type="Proteomes" id="UP000005436"/>
    </source>
</evidence>
<protein>
    <submittedName>
        <fullName evidence="1">Uncharacterized protein</fullName>
    </submittedName>
</protein>
<organism evidence="1 2">
    <name type="scientific">Tannerella forsythia (strain ATCC 43037 / JCM 10827 / CCUG 21028 A / KCTC 5666 / FDC 338)</name>
    <name type="common">Bacteroides forsythus</name>
    <dbReference type="NCBI Taxonomy" id="203275"/>
    <lineage>
        <taxon>Bacteria</taxon>
        <taxon>Pseudomonadati</taxon>
        <taxon>Bacteroidota</taxon>
        <taxon>Bacteroidia</taxon>
        <taxon>Bacteroidales</taxon>
        <taxon>Tannerellaceae</taxon>
        <taxon>Tannerella</taxon>
    </lineage>
</organism>
<accession>G8UIE5</accession>
<keyword evidence="2" id="KW-1185">Reference proteome</keyword>
<dbReference type="EMBL" id="CP003191">
    <property type="protein sequence ID" value="AEW21332.1"/>
    <property type="molecule type" value="Genomic_DNA"/>
</dbReference>
<dbReference type="KEGG" id="tfo:BFO_1131"/>